<keyword evidence="2" id="KW-1185">Reference proteome</keyword>
<sequence>LMTAFAPVEIWEKILKYAISVPLFFDSDPISNHGIERFSEYRFEADYWQSERIRNRLRRICKSWNVFLQAYQHRYVTVTDLYSGKVPLSALSVTVRLNLSLNHSYPGIQPSVRRINTNIVVHRRKLFLDKVIRSASGESTDIQAPTKWSVQIIDDYSEHDIDILTVLPKIAPRLEVVMGVYSPHLTIPLSRTNNIVAPYV</sequence>
<organism evidence="1 2">
    <name type="scientific">Serendipita vermifera MAFF 305830</name>
    <dbReference type="NCBI Taxonomy" id="933852"/>
    <lineage>
        <taxon>Eukaryota</taxon>
        <taxon>Fungi</taxon>
        <taxon>Dikarya</taxon>
        <taxon>Basidiomycota</taxon>
        <taxon>Agaricomycotina</taxon>
        <taxon>Agaricomycetes</taxon>
        <taxon>Sebacinales</taxon>
        <taxon>Serendipitaceae</taxon>
        <taxon>Serendipita</taxon>
    </lineage>
</organism>
<dbReference type="AlphaFoldDB" id="A0A0C3A4R7"/>
<evidence type="ECO:0000313" key="2">
    <source>
        <dbReference type="Proteomes" id="UP000054097"/>
    </source>
</evidence>
<dbReference type="Proteomes" id="UP000054097">
    <property type="component" value="Unassembled WGS sequence"/>
</dbReference>
<reference evidence="1 2" key="1">
    <citation type="submission" date="2014-04" db="EMBL/GenBank/DDBJ databases">
        <authorList>
            <consortium name="DOE Joint Genome Institute"/>
            <person name="Kuo A."/>
            <person name="Zuccaro A."/>
            <person name="Kohler A."/>
            <person name="Nagy L.G."/>
            <person name="Floudas D."/>
            <person name="Copeland A."/>
            <person name="Barry K.W."/>
            <person name="Cichocki N."/>
            <person name="Veneault-Fourrey C."/>
            <person name="LaButti K."/>
            <person name="Lindquist E.A."/>
            <person name="Lipzen A."/>
            <person name="Lundell T."/>
            <person name="Morin E."/>
            <person name="Murat C."/>
            <person name="Sun H."/>
            <person name="Tunlid A."/>
            <person name="Henrissat B."/>
            <person name="Grigoriev I.V."/>
            <person name="Hibbett D.S."/>
            <person name="Martin F."/>
            <person name="Nordberg H.P."/>
            <person name="Cantor M.N."/>
            <person name="Hua S.X."/>
        </authorList>
    </citation>
    <scope>NUCLEOTIDE SEQUENCE [LARGE SCALE GENOMIC DNA]</scope>
    <source>
        <strain evidence="1 2">MAFF 305830</strain>
    </source>
</reference>
<feature type="non-terminal residue" evidence="1">
    <location>
        <position position="1"/>
    </location>
</feature>
<gene>
    <name evidence="1" type="ORF">M408DRAFT_83250</name>
</gene>
<accession>A0A0C3A4R7</accession>
<reference evidence="2" key="2">
    <citation type="submission" date="2015-01" db="EMBL/GenBank/DDBJ databases">
        <title>Evolutionary Origins and Diversification of the Mycorrhizal Mutualists.</title>
        <authorList>
            <consortium name="DOE Joint Genome Institute"/>
            <consortium name="Mycorrhizal Genomics Consortium"/>
            <person name="Kohler A."/>
            <person name="Kuo A."/>
            <person name="Nagy L.G."/>
            <person name="Floudas D."/>
            <person name="Copeland A."/>
            <person name="Barry K.W."/>
            <person name="Cichocki N."/>
            <person name="Veneault-Fourrey C."/>
            <person name="LaButti K."/>
            <person name="Lindquist E.A."/>
            <person name="Lipzen A."/>
            <person name="Lundell T."/>
            <person name="Morin E."/>
            <person name="Murat C."/>
            <person name="Riley R."/>
            <person name="Ohm R."/>
            <person name="Sun H."/>
            <person name="Tunlid A."/>
            <person name="Henrissat B."/>
            <person name="Grigoriev I.V."/>
            <person name="Hibbett D.S."/>
            <person name="Martin F."/>
        </authorList>
    </citation>
    <scope>NUCLEOTIDE SEQUENCE [LARGE SCALE GENOMIC DNA]</scope>
    <source>
        <strain evidence="2">MAFF 305830</strain>
    </source>
</reference>
<protein>
    <submittedName>
        <fullName evidence="1">Uncharacterized protein</fullName>
    </submittedName>
</protein>
<dbReference type="OrthoDB" id="3135357at2759"/>
<name>A0A0C3A4R7_SERVB</name>
<evidence type="ECO:0000313" key="1">
    <source>
        <dbReference type="EMBL" id="KIM19650.1"/>
    </source>
</evidence>
<proteinExistence type="predicted"/>
<dbReference type="EMBL" id="KN824588">
    <property type="protein sequence ID" value="KIM19650.1"/>
    <property type="molecule type" value="Genomic_DNA"/>
</dbReference>
<dbReference type="HOGENOM" id="CLU_1369207_0_0_1"/>